<reference evidence="1" key="1">
    <citation type="submission" date="2019-11" db="EMBL/GenBank/DDBJ databases">
        <title>Nori genome reveals adaptations in red seaweeds to the harsh intertidal environment.</title>
        <authorList>
            <person name="Wang D."/>
            <person name="Mao Y."/>
        </authorList>
    </citation>
    <scope>NUCLEOTIDE SEQUENCE</scope>
    <source>
        <tissue evidence="1">Gametophyte</tissue>
    </source>
</reference>
<keyword evidence="2" id="KW-1185">Reference proteome</keyword>
<dbReference type="EMBL" id="CM020619">
    <property type="protein sequence ID" value="KAK1862945.1"/>
    <property type="molecule type" value="Genomic_DNA"/>
</dbReference>
<evidence type="ECO:0000313" key="1">
    <source>
        <dbReference type="EMBL" id="KAK1862945.1"/>
    </source>
</evidence>
<gene>
    <name evidence="1" type="ORF">I4F81_005511</name>
</gene>
<comment type="caution">
    <text evidence="1">The sequence shown here is derived from an EMBL/GenBank/DDBJ whole genome shotgun (WGS) entry which is preliminary data.</text>
</comment>
<protein>
    <submittedName>
        <fullName evidence="1">Uncharacterized protein</fullName>
    </submittedName>
</protein>
<proteinExistence type="predicted"/>
<name>A0ACC3BYJ9_PYRYE</name>
<dbReference type="Proteomes" id="UP000798662">
    <property type="component" value="Chromosome 2"/>
</dbReference>
<sequence length="421" mass="43000">MEAPCVPRVLRFMTINVWYTAGGPTYAARLAGLRRWIAAVRPDVLALQEVLRDASLPACSVTQLDADGPSMAVHSGGQEEATGDGGGGGGGNIDGGGASLPPPAPYDQSHELLDGLGFAAVAYGAASSFWGDPSQVIGNAIASRHPILDAERLTLPSTAGDWEERGTSSKGDKAVPLTGVPANGVATSPAREVPPVVSRPPERRAAVSAVVATSAGTLAVTTAHLNWRLHDSPVRQAQVVALDAFALARGRAAAAAAAAAVTSTGGGPHRPFPSVLLGDFNAEPPSTELCFLRGHATIGGASTAWTDAWEAARRSAPAVAAAAATDGGETYVPSANPAAALEAEPDRRLDYVCVAPPAADGRGAVVRSRVVCDWPDGEGVFPSDHYGVVADLRADAVRGLAAERRRLGWSHASPHPGEGEG</sequence>
<accession>A0ACC3BYJ9</accession>
<organism evidence="1 2">
    <name type="scientific">Pyropia yezoensis</name>
    <name type="common">Susabi-nori</name>
    <name type="synonym">Porphyra yezoensis</name>
    <dbReference type="NCBI Taxonomy" id="2788"/>
    <lineage>
        <taxon>Eukaryota</taxon>
        <taxon>Rhodophyta</taxon>
        <taxon>Bangiophyceae</taxon>
        <taxon>Bangiales</taxon>
        <taxon>Bangiaceae</taxon>
        <taxon>Pyropia</taxon>
    </lineage>
</organism>
<evidence type="ECO:0000313" key="2">
    <source>
        <dbReference type="Proteomes" id="UP000798662"/>
    </source>
</evidence>